<accession>A0A2N8L3H4</accession>
<dbReference type="InterPro" id="IPR006652">
    <property type="entry name" value="Kelch_1"/>
</dbReference>
<proteinExistence type="predicted"/>
<dbReference type="EMBL" id="POSP01000001">
    <property type="protein sequence ID" value="PND40249.1"/>
    <property type="molecule type" value="Genomic_DNA"/>
</dbReference>
<dbReference type="Pfam" id="PF24681">
    <property type="entry name" value="Kelch_KLHDC2_KLHL20_DRC7"/>
    <property type="match status" value="1"/>
</dbReference>
<dbReference type="PROSITE" id="PS50093">
    <property type="entry name" value="PKD"/>
    <property type="match status" value="1"/>
</dbReference>
<reference evidence="4 5" key="1">
    <citation type="submission" date="2018-01" db="EMBL/GenBank/DDBJ databases">
        <title>Draft genome sequence of Paucibacter aquatile CR182 isolated from freshwater of the Nakdong River.</title>
        <authorList>
            <person name="Choi A."/>
            <person name="Chung E.J."/>
        </authorList>
    </citation>
    <scope>NUCLEOTIDE SEQUENCE [LARGE SCALE GENOMIC DNA]</scope>
    <source>
        <strain evidence="4 5">CR182</strain>
    </source>
</reference>
<dbReference type="CDD" id="cd00146">
    <property type="entry name" value="PKD"/>
    <property type="match status" value="1"/>
</dbReference>
<dbReference type="InterPro" id="IPR022409">
    <property type="entry name" value="PKD/Chitinase_dom"/>
</dbReference>
<comment type="caution">
    <text evidence="4">The sequence shown here is derived from an EMBL/GenBank/DDBJ whole genome shotgun (WGS) entry which is preliminary data.</text>
</comment>
<dbReference type="Gene3D" id="2.120.10.80">
    <property type="entry name" value="Kelch-type beta propeller"/>
    <property type="match status" value="2"/>
</dbReference>
<dbReference type="InterPro" id="IPR013783">
    <property type="entry name" value="Ig-like_fold"/>
</dbReference>
<dbReference type="SUPFAM" id="SSF49299">
    <property type="entry name" value="PKD domain"/>
    <property type="match status" value="1"/>
</dbReference>
<dbReference type="PANTHER" id="PTHR47435">
    <property type="entry name" value="KELCH REPEAT PROTEIN (AFU_ORTHOLOGUE AFUA_5G12780)"/>
    <property type="match status" value="1"/>
</dbReference>
<sequence>MPGVPGFALFQSFMGQHMYNDKRTRSVITLLALGLAAGGSWAGNLVATWTKKAPLEPFRSATSPGPRAWTSMDFDSLNGKLMLFGGSASGFVADIWQYDTVADQWTAIENPADHCPGTFGFSGPDGRDTQVTIYDDYNHLYWSLSGGGYKCTGTRATMRTAQAGTNTTTVVDSSLPSDVTSDHFKDWTVATGYGKAYVQSYDSITKTLTLASPVYGLAPGSTYQIKVWTDGGSWYYSPVTRQWAALQLAHYGYTGPTPHVGYGSNTPAAAYSTADKAIVMFGGSINGVSLNETWVLDARTKTWALKKPNAEVGPYKRNEISSGMVYDSVNDVFILYGGRCDGSDTRCPGGKGPLGDTWAYKLSTNTWTQMITPVSPPARMGHQMSFDKEHGVVVMHGGTSVRDFYATVPTTAELLADTWIYDFAKNTWTEVTPAVSPPARYLAMMAYDPIAKVSVLYGGREPGQSIQGSVWHLSLADSDSTVNQAPQAAFSVSPATGSLNTTFAFDASTSRDIDGSIVSYAWNFGDGSGAEGATASHRYAAAGTYTVLLTVTDDHGESAQKSINVVVTDKDVTPDAFSFASATNVALNSWVVSAPATIAGIDAAAPIQVTGGEYSLDGGAFTSAPGTVLAGQVLRVRVMSANTNSTTRGVTVVVGGFSASFNSTTVAASGDVKPFVFNPESNAALNTLVSSGTATITVTGPTPISVVGGEYSISGGAFTSAAGTVTNGQGVRVRLLSSTSFGSTKTAVVTVGSLSVPFNVTTMAEDVTPDAFAFVPVPSAALNTQIISNSIGIWGVNTATPISIVGGEYSIAGAPYTSAPGTVVKGQTLRVRVNSAAAYGETTRATLTVGTVNAVFNVTTANLDTTPDAFAFPAVTGAALSTQTASAGVMIRGINGPTPISVTGGEYNINGGAFTSAAGTVLSGQTVRVRQLSSSSYGATNTTVLNIGGVTAGFAVTTSGVDTTPAAFSFAGLSNVDLGVWITSPVVVVTGINAPTPISVTGGEYSINGAAFTSAPGMVNNAQSVRVRVTSSSQHSTASTVSLNVGGVNGSFTAVTAAPDTEPLAFTFLANVSALPNTVVVSESKVVAGINTATPISVVGGEYSIAGGAFTSVAGSITKGQSVRVRLTTGPEYQTSQSVTLTVGSYSTRFDVTTAVADRVPTPFSFDPISGVLVNTAVTSSTRTVNGINAPTPISIEGGEYSISGAAFTSAPGTVLNGQGIRVRVISSSAFVSTKRAVVTIGGVSGSFDVTTVAEDPVPDAFAFTEATNVTLDTWVSSSSAGIWGINTAAPVSVENGEYSIAGAAFTSVPGTITKGQSIRVRVRSSNQPLTTATATLNIGGFQVPFKATTRAQ</sequence>
<dbReference type="SMART" id="SM00089">
    <property type="entry name" value="PKD"/>
    <property type="match status" value="1"/>
</dbReference>
<dbReference type="InterPro" id="IPR035986">
    <property type="entry name" value="PKD_dom_sf"/>
</dbReference>
<dbReference type="Pfam" id="PF18911">
    <property type="entry name" value="PKD_4"/>
    <property type="match status" value="1"/>
</dbReference>
<dbReference type="Gene3D" id="2.60.40.10">
    <property type="entry name" value="Immunoglobulins"/>
    <property type="match status" value="1"/>
</dbReference>
<dbReference type="InterPro" id="IPR015915">
    <property type="entry name" value="Kelch-typ_b-propeller"/>
</dbReference>
<dbReference type="Proteomes" id="UP000235916">
    <property type="component" value="Unassembled WGS sequence"/>
</dbReference>
<keyword evidence="5" id="KW-1185">Reference proteome</keyword>
<keyword evidence="2" id="KW-0408">Iron</keyword>
<dbReference type="SUPFAM" id="SSF117281">
    <property type="entry name" value="Kelch motif"/>
    <property type="match status" value="2"/>
</dbReference>
<evidence type="ECO:0000313" key="5">
    <source>
        <dbReference type="Proteomes" id="UP000235916"/>
    </source>
</evidence>
<organism evidence="4 5">
    <name type="scientific">Kinneretia aquatilis</name>
    <dbReference type="NCBI Taxonomy" id="2070761"/>
    <lineage>
        <taxon>Bacteria</taxon>
        <taxon>Pseudomonadati</taxon>
        <taxon>Pseudomonadota</taxon>
        <taxon>Betaproteobacteria</taxon>
        <taxon>Burkholderiales</taxon>
        <taxon>Sphaerotilaceae</taxon>
        <taxon>Roseateles</taxon>
    </lineage>
</organism>
<dbReference type="PANTHER" id="PTHR47435:SF4">
    <property type="entry name" value="KELCH REPEAT PROTEIN (AFU_ORTHOLOGUE AFUA_5G12780)"/>
    <property type="match status" value="1"/>
</dbReference>
<dbReference type="InterPro" id="IPR000601">
    <property type="entry name" value="PKD_dom"/>
</dbReference>
<evidence type="ECO:0000256" key="1">
    <source>
        <dbReference type="ARBA" id="ARBA00022737"/>
    </source>
</evidence>
<evidence type="ECO:0000313" key="4">
    <source>
        <dbReference type="EMBL" id="PND40249.1"/>
    </source>
</evidence>
<evidence type="ECO:0000259" key="3">
    <source>
        <dbReference type="PROSITE" id="PS50093"/>
    </source>
</evidence>
<gene>
    <name evidence="4" type="ORF">C1O66_02380</name>
</gene>
<evidence type="ECO:0000256" key="2">
    <source>
        <dbReference type="ARBA" id="ARBA00023004"/>
    </source>
</evidence>
<feature type="domain" description="PKD" evidence="3">
    <location>
        <begin position="486"/>
        <end position="572"/>
    </location>
</feature>
<dbReference type="Pfam" id="PF01344">
    <property type="entry name" value="Kelch_1"/>
    <property type="match status" value="1"/>
</dbReference>
<name>A0A2N8L3H4_9BURK</name>
<keyword evidence="1" id="KW-0677">Repeat</keyword>
<protein>
    <recommendedName>
        <fullName evidence="3">PKD domain-containing protein</fullName>
    </recommendedName>
</protein>